<dbReference type="Gene3D" id="3.40.390.10">
    <property type="entry name" value="Collagenase (Catalytic Domain)"/>
    <property type="match status" value="1"/>
</dbReference>
<keyword evidence="12" id="KW-1185">Reference proteome</keyword>
<dbReference type="InterPro" id="IPR024079">
    <property type="entry name" value="MetalloPept_cat_dom_sf"/>
</dbReference>
<comment type="similarity">
    <text evidence="1">Belongs to the peptidase M43B family.</text>
</comment>
<dbReference type="InterPro" id="IPR008754">
    <property type="entry name" value="Peptidase_M43"/>
</dbReference>
<evidence type="ECO:0000259" key="10">
    <source>
        <dbReference type="Pfam" id="PF05572"/>
    </source>
</evidence>
<dbReference type="Proteomes" id="UP000807342">
    <property type="component" value="Unassembled WGS sequence"/>
</dbReference>
<evidence type="ECO:0000256" key="8">
    <source>
        <dbReference type="ARBA" id="ARBA00023157"/>
    </source>
</evidence>
<keyword evidence="7" id="KW-0482">Metalloprotease</keyword>
<keyword evidence="2" id="KW-0645">Protease</keyword>
<dbReference type="AlphaFoldDB" id="A0A9P5XPM6"/>
<reference evidence="11" key="1">
    <citation type="submission" date="2020-11" db="EMBL/GenBank/DDBJ databases">
        <authorList>
            <consortium name="DOE Joint Genome Institute"/>
            <person name="Ahrendt S."/>
            <person name="Riley R."/>
            <person name="Andreopoulos W."/>
            <person name="Labutti K."/>
            <person name="Pangilinan J."/>
            <person name="Ruiz-Duenas F.J."/>
            <person name="Barrasa J.M."/>
            <person name="Sanchez-Garcia M."/>
            <person name="Camarero S."/>
            <person name="Miyauchi S."/>
            <person name="Serrano A."/>
            <person name="Linde D."/>
            <person name="Babiker R."/>
            <person name="Drula E."/>
            <person name="Ayuso-Fernandez I."/>
            <person name="Pacheco R."/>
            <person name="Padilla G."/>
            <person name="Ferreira P."/>
            <person name="Barriuso J."/>
            <person name="Kellner H."/>
            <person name="Castanera R."/>
            <person name="Alfaro M."/>
            <person name="Ramirez L."/>
            <person name="Pisabarro A.G."/>
            <person name="Kuo A."/>
            <person name="Tritt A."/>
            <person name="Lipzen A."/>
            <person name="He G."/>
            <person name="Yan M."/>
            <person name="Ng V."/>
            <person name="Cullen D."/>
            <person name="Martin F."/>
            <person name="Rosso M.-N."/>
            <person name="Henrissat B."/>
            <person name="Hibbett D."/>
            <person name="Martinez A.T."/>
            <person name="Grigoriev I.V."/>
        </authorList>
    </citation>
    <scope>NUCLEOTIDE SEQUENCE</scope>
    <source>
        <strain evidence="11">MF-IS2</strain>
    </source>
</reference>
<keyword evidence="5" id="KW-0378">Hydrolase</keyword>
<keyword evidence="3" id="KW-0479">Metal-binding</keyword>
<evidence type="ECO:0000256" key="7">
    <source>
        <dbReference type="ARBA" id="ARBA00023049"/>
    </source>
</evidence>
<evidence type="ECO:0000256" key="6">
    <source>
        <dbReference type="ARBA" id="ARBA00022833"/>
    </source>
</evidence>
<keyword evidence="4 9" id="KW-0732">Signal</keyword>
<dbReference type="GO" id="GO:0046872">
    <property type="term" value="F:metal ion binding"/>
    <property type="evidence" value="ECO:0007669"/>
    <property type="project" value="UniProtKB-KW"/>
</dbReference>
<gene>
    <name evidence="11" type="ORF">P691DRAFT_695921</name>
</gene>
<dbReference type="PANTHER" id="PTHR47466:SF1">
    <property type="entry name" value="METALLOPROTEASE MEP1 (AFU_ORTHOLOGUE AFUA_1G07730)-RELATED"/>
    <property type="match status" value="1"/>
</dbReference>
<dbReference type="OrthoDB" id="536211at2759"/>
<organism evidence="11 12">
    <name type="scientific">Macrolepiota fuliginosa MF-IS2</name>
    <dbReference type="NCBI Taxonomy" id="1400762"/>
    <lineage>
        <taxon>Eukaryota</taxon>
        <taxon>Fungi</taxon>
        <taxon>Dikarya</taxon>
        <taxon>Basidiomycota</taxon>
        <taxon>Agaricomycotina</taxon>
        <taxon>Agaricomycetes</taxon>
        <taxon>Agaricomycetidae</taxon>
        <taxon>Agaricales</taxon>
        <taxon>Agaricineae</taxon>
        <taxon>Agaricaceae</taxon>
        <taxon>Macrolepiota</taxon>
    </lineage>
</organism>
<accession>A0A9P5XPM6</accession>
<keyword evidence="8" id="KW-1015">Disulfide bond</keyword>
<dbReference type="Pfam" id="PF05572">
    <property type="entry name" value="Peptidase_M43"/>
    <property type="match status" value="1"/>
</dbReference>
<keyword evidence="6" id="KW-0862">Zinc</keyword>
<evidence type="ECO:0000313" key="11">
    <source>
        <dbReference type="EMBL" id="KAF9452926.1"/>
    </source>
</evidence>
<name>A0A9P5XPM6_9AGAR</name>
<evidence type="ECO:0000256" key="1">
    <source>
        <dbReference type="ARBA" id="ARBA00008721"/>
    </source>
</evidence>
<dbReference type="SUPFAM" id="SSF55486">
    <property type="entry name" value="Metalloproteases ('zincins'), catalytic domain"/>
    <property type="match status" value="1"/>
</dbReference>
<dbReference type="PANTHER" id="PTHR47466">
    <property type="match status" value="1"/>
</dbReference>
<dbReference type="CDD" id="cd04275">
    <property type="entry name" value="ZnMc_pappalysin_like"/>
    <property type="match status" value="1"/>
</dbReference>
<comment type="caution">
    <text evidence="11">The sequence shown here is derived from an EMBL/GenBank/DDBJ whole genome shotgun (WGS) entry which is preliminary data.</text>
</comment>
<dbReference type="EMBL" id="MU151066">
    <property type="protein sequence ID" value="KAF9452926.1"/>
    <property type="molecule type" value="Genomic_DNA"/>
</dbReference>
<evidence type="ECO:0000256" key="9">
    <source>
        <dbReference type="SAM" id="SignalP"/>
    </source>
</evidence>
<evidence type="ECO:0000256" key="5">
    <source>
        <dbReference type="ARBA" id="ARBA00022801"/>
    </source>
</evidence>
<dbReference type="GO" id="GO:0008237">
    <property type="term" value="F:metallopeptidase activity"/>
    <property type="evidence" value="ECO:0007669"/>
    <property type="project" value="UniProtKB-KW"/>
</dbReference>
<feature type="signal peptide" evidence="9">
    <location>
        <begin position="1"/>
        <end position="28"/>
    </location>
</feature>
<protein>
    <submittedName>
        <fullName evidence="11">Zincin</fullName>
    </submittedName>
</protein>
<evidence type="ECO:0000256" key="2">
    <source>
        <dbReference type="ARBA" id="ARBA00022670"/>
    </source>
</evidence>
<feature type="domain" description="Peptidase M43 pregnancy-associated plasma-A" evidence="10">
    <location>
        <begin position="176"/>
        <end position="287"/>
    </location>
</feature>
<proteinExistence type="inferred from homology"/>
<evidence type="ECO:0000313" key="12">
    <source>
        <dbReference type="Proteomes" id="UP000807342"/>
    </source>
</evidence>
<sequence>MFASSGGTPAFGLGVTALLLALVVAVVARDEFADAPGRGCGTYVDHDKAVAFEKQFRELQKRQNLPVVITPKTFNIYWTAITANETVEGGWIPQAQMNAQLEVLNNDYAEANISWKLAGVQYVHNRDWFESAVQQTESEREMKYLFRTGDASVLNLYTIGFGLASDTLGYATIPQWFPDDPVSDGVVIRHTTMPGGSLQYYNFGRTLTHEAGHWLGLYHTFQGGCEGDGDFVSDTPAEAVASKGCPIGRDTCVGNGLDPVQNYMDYSVDQCMTGFTPGQIERMHRFIQGYRQPTTVNYTFPYWNDQSRPS</sequence>
<evidence type="ECO:0000256" key="3">
    <source>
        <dbReference type="ARBA" id="ARBA00022723"/>
    </source>
</evidence>
<feature type="chain" id="PRO_5040183152" evidence="9">
    <location>
        <begin position="29"/>
        <end position="310"/>
    </location>
</feature>
<dbReference type="GO" id="GO:0006508">
    <property type="term" value="P:proteolysis"/>
    <property type="evidence" value="ECO:0007669"/>
    <property type="project" value="UniProtKB-KW"/>
</dbReference>
<evidence type="ECO:0000256" key="4">
    <source>
        <dbReference type="ARBA" id="ARBA00022729"/>
    </source>
</evidence>